<reference evidence="1 2" key="1">
    <citation type="journal article" date="2008" name="PLoS Genet.">
        <title>Complete genome sequence of the complex carbohydrate-degrading marine bacterium, Saccharophagus degradans strain 2-40 T.</title>
        <authorList>
            <person name="Weiner R.M."/>
            <person name="Taylor L.E.II."/>
            <person name="Henrissat B."/>
            <person name="Hauser L."/>
            <person name="Land M."/>
            <person name="Coutinho P.M."/>
            <person name="Rancurel C."/>
            <person name="Saunders E.H."/>
            <person name="Longmire A.G."/>
            <person name="Zhang H."/>
            <person name="Bayer E.A."/>
            <person name="Gilbert H.J."/>
            <person name="Larimer F."/>
            <person name="Zhulin I.B."/>
            <person name="Ekborg N.A."/>
            <person name="Lamed R."/>
            <person name="Richardson P.M."/>
            <person name="Borovok I."/>
            <person name="Hutcheson S."/>
        </authorList>
    </citation>
    <scope>NUCLEOTIDE SEQUENCE [LARGE SCALE GENOMIC DNA]</scope>
    <source>
        <strain evidence="2">2-40 / ATCC 43961 / DSM 17024</strain>
    </source>
</reference>
<protein>
    <submittedName>
        <fullName evidence="1">Uncharacterized protein</fullName>
    </submittedName>
</protein>
<dbReference type="Proteomes" id="UP000001947">
    <property type="component" value="Chromosome"/>
</dbReference>
<dbReference type="OrthoDB" id="2988380at2"/>
<evidence type="ECO:0000313" key="1">
    <source>
        <dbReference type="EMBL" id="ABD82719.1"/>
    </source>
</evidence>
<proteinExistence type="predicted"/>
<dbReference type="HOGENOM" id="CLU_068223_0_0_6"/>
<dbReference type="EMBL" id="CP000282">
    <property type="protein sequence ID" value="ABD82719.1"/>
    <property type="molecule type" value="Genomic_DNA"/>
</dbReference>
<accession>Q21F10</accession>
<dbReference type="AlphaFoldDB" id="Q21F10"/>
<sequence length="366" mass="42548">MSKLLNLGDHSDSSSNSDLIEFRKLKSKISSISRMESKPSKCFYCAKDTTQFCNSHSVPASFLRNISVDGELYTNNELIELPFIDSEKGVNNSGTFRIICRNCDSAIFREYENKDNYINDPTDKMIAQIAMKNHLRNIDKRLFEVSLYDKMKDGIPGFNGASTGSFMEKYIIETNEINRLDLNEYIRSFKRAKRIIDKGYKDEYYLFYYEKLDYTVPMAFQGELSLHFDLDDNIINNVYNKSKKYKLQSLHVSVFPLESQSIIMLFIDKNDKRYRSFYKQFRKLSKTERLAAINFIIFSLSEDVYISKNIHESYINDESIKSLAGLTSIQFSDSDVVNSEVLKKSFSFSNMNSIPNYLTYDSCSFE</sequence>
<keyword evidence="2" id="KW-1185">Reference proteome</keyword>
<organism evidence="1 2">
    <name type="scientific">Saccharophagus degradans (strain 2-40 / ATCC 43961 / DSM 17024)</name>
    <dbReference type="NCBI Taxonomy" id="203122"/>
    <lineage>
        <taxon>Bacteria</taxon>
        <taxon>Pseudomonadati</taxon>
        <taxon>Pseudomonadota</taxon>
        <taxon>Gammaproteobacteria</taxon>
        <taxon>Cellvibrionales</taxon>
        <taxon>Cellvibrionaceae</taxon>
        <taxon>Saccharophagus</taxon>
    </lineage>
</organism>
<dbReference type="eggNOG" id="ENOG502ZCMX">
    <property type="taxonomic scope" value="Bacteria"/>
</dbReference>
<dbReference type="GeneID" id="98615079"/>
<dbReference type="KEGG" id="sde:Sde_3464"/>
<evidence type="ECO:0000313" key="2">
    <source>
        <dbReference type="Proteomes" id="UP000001947"/>
    </source>
</evidence>
<name>Q21F10_SACD2</name>
<dbReference type="RefSeq" id="WP_011469934.1">
    <property type="nucleotide sequence ID" value="NC_007912.1"/>
</dbReference>
<gene>
    <name evidence="1" type="ordered locus">Sde_3464</name>
</gene>